<sequence length="321" mass="36792">DLLDHLVDLYFRKQNGMRLLHRAVFEQGLRDGLHKKDRDFGELVLSVCGIGAWRTDDPRAFADGTDSKYSLGWKYYEQIILMQDLSGTTALYRVPDHDCNAIMFLSPSSRPSLCWNLLGLAVRFAQMVGAHRRNFYGSKPNPTKELWKRAFWCLVCIDTYSSAFTGRPKATNPAEFVLPSLSDDEYWLHPDPEQAFKQPVGKPSTVSFWVHLLRLLDTFGVAQRSIRWASDPQKHDETVVAELDIALDKWVETIPEHLRWDPHREDLVFFGQSAKLYCDYYWVQIQIHRGGLKHNRMSYTSLAVATNAARACVNSGLIPSL</sequence>
<dbReference type="CDD" id="cd12148">
    <property type="entry name" value="fungal_TF_MHR"/>
    <property type="match status" value="1"/>
</dbReference>
<keyword evidence="1" id="KW-0539">Nucleus</keyword>
<evidence type="ECO:0000313" key="4">
    <source>
        <dbReference type="Proteomes" id="UP000799118"/>
    </source>
</evidence>
<feature type="non-terminal residue" evidence="3">
    <location>
        <position position="1"/>
    </location>
</feature>
<evidence type="ECO:0000313" key="3">
    <source>
        <dbReference type="EMBL" id="KAE9401037.1"/>
    </source>
</evidence>
<dbReference type="Pfam" id="PF04082">
    <property type="entry name" value="Fungal_trans"/>
    <property type="match status" value="1"/>
</dbReference>
<dbReference type="GO" id="GO:0006351">
    <property type="term" value="P:DNA-templated transcription"/>
    <property type="evidence" value="ECO:0007669"/>
    <property type="project" value="InterPro"/>
</dbReference>
<dbReference type="InterPro" id="IPR007219">
    <property type="entry name" value="XnlR_reg_dom"/>
</dbReference>
<evidence type="ECO:0000256" key="1">
    <source>
        <dbReference type="ARBA" id="ARBA00023242"/>
    </source>
</evidence>
<dbReference type="SMART" id="SM00906">
    <property type="entry name" value="Fungal_trans"/>
    <property type="match status" value="1"/>
</dbReference>
<dbReference type="GO" id="GO:0003677">
    <property type="term" value="F:DNA binding"/>
    <property type="evidence" value="ECO:0007669"/>
    <property type="project" value="InterPro"/>
</dbReference>
<accession>A0A6A4HVU3</accession>
<dbReference type="PANTHER" id="PTHR46910:SF38">
    <property type="entry name" value="ZN(2)-C6 FUNGAL-TYPE DOMAIN-CONTAINING PROTEIN"/>
    <property type="match status" value="1"/>
</dbReference>
<evidence type="ECO:0000259" key="2">
    <source>
        <dbReference type="SMART" id="SM00906"/>
    </source>
</evidence>
<feature type="domain" description="Xylanolytic transcriptional activator regulatory" evidence="2">
    <location>
        <begin position="114"/>
        <end position="185"/>
    </location>
</feature>
<dbReference type="PANTHER" id="PTHR46910">
    <property type="entry name" value="TRANSCRIPTION FACTOR PDR1"/>
    <property type="match status" value="1"/>
</dbReference>
<protein>
    <recommendedName>
        <fullName evidence="2">Xylanolytic transcriptional activator regulatory domain-containing protein</fullName>
    </recommendedName>
</protein>
<dbReference type="AlphaFoldDB" id="A0A6A4HVU3"/>
<dbReference type="EMBL" id="ML769450">
    <property type="protein sequence ID" value="KAE9401037.1"/>
    <property type="molecule type" value="Genomic_DNA"/>
</dbReference>
<organism evidence="3 4">
    <name type="scientific">Gymnopus androsaceus JB14</name>
    <dbReference type="NCBI Taxonomy" id="1447944"/>
    <lineage>
        <taxon>Eukaryota</taxon>
        <taxon>Fungi</taxon>
        <taxon>Dikarya</taxon>
        <taxon>Basidiomycota</taxon>
        <taxon>Agaricomycotina</taxon>
        <taxon>Agaricomycetes</taxon>
        <taxon>Agaricomycetidae</taxon>
        <taxon>Agaricales</taxon>
        <taxon>Marasmiineae</taxon>
        <taxon>Omphalotaceae</taxon>
        <taxon>Gymnopus</taxon>
    </lineage>
</organism>
<name>A0A6A4HVU3_9AGAR</name>
<dbReference type="GO" id="GO:0008270">
    <property type="term" value="F:zinc ion binding"/>
    <property type="evidence" value="ECO:0007669"/>
    <property type="project" value="InterPro"/>
</dbReference>
<proteinExistence type="predicted"/>
<gene>
    <name evidence="3" type="ORF">BT96DRAFT_818451</name>
</gene>
<keyword evidence="4" id="KW-1185">Reference proteome</keyword>
<dbReference type="GO" id="GO:0003700">
    <property type="term" value="F:DNA-binding transcription factor activity"/>
    <property type="evidence" value="ECO:0007669"/>
    <property type="project" value="InterPro"/>
</dbReference>
<dbReference type="InterPro" id="IPR050987">
    <property type="entry name" value="AtrR-like"/>
</dbReference>
<dbReference type="OrthoDB" id="4456959at2759"/>
<reference evidence="3" key="1">
    <citation type="journal article" date="2019" name="Environ. Microbiol.">
        <title>Fungal ecological strategies reflected in gene transcription - a case study of two litter decomposers.</title>
        <authorList>
            <person name="Barbi F."/>
            <person name="Kohler A."/>
            <person name="Barry K."/>
            <person name="Baskaran P."/>
            <person name="Daum C."/>
            <person name="Fauchery L."/>
            <person name="Ihrmark K."/>
            <person name="Kuo A."/>
            <person name="LaButti K."/>
            <person name="Lipzen A."/>
            <person name="Morin E."/>
            <person name="Grigoriev I.V."/>
            <person name="Henrissat B."/>
            <person name="Lindahl B."/>
            <person name="Martin F."/>
        </authorList>
    </citation>
    <scope>NUCLEOTIDE SEQUENCE</scope>
    <source>
        <strain evidence="3">JB14</strain>
    </source>
</reference>
<dbReference type="Proteomes" id="UP000799118">
    <property type="component" value="Unassembled WGS sequence"/>
</dbReference>